<sequence>MATPTSFLLCVMIIFTATLMNIIDGCYGADDQIAQRKLLFVIGDSLFDPGNNQYLMNGSKSPATSYPYGVSLHNHSTGRLSDGLIVPDFIGLFANKKVPPPFLKPGANFSDGVNFASAGARMNLKIQLSNLDKVVKSIAEKVGHEEAKKVLMRSVYLISLGGNDYFGFNTDNPNATQSERIVYMRMVVANLTNGFKEIYGKGGRKFAVQNVGPLGCYPMIKQMYPELNGSCASRFLSHAKLHNKALSNALKKLSNKLPGFKYSILDYYYALGDRINNATKYGFKVGKIACCGNGQYNGKNCGGGGDGKEPFNVCSHPDEYVLFDGGHTTMRTNRQLAELLWNGVPNITGPYNLKQLFDFPYSICKVAYTASLPPYLQPGTHRFTDGANFASAGAGVLVETHPGTVCKFV</sequence>
<proteinExistence type="inferred from homology"/>
<dbReference type="Gene3D" id="3.40.50.1110">
    <property type="entry name" value="SGNH hydrolase"/>
    <property type="match status" value="1"/>
</dbReference>
<evidence type="ECO:0000256" key="2">
    <source>
        <dbReference type="ARBA" id="ARBA00022729"/>
    </source>
</evidence>
<gene>
    <name evidence="4" type="ORF">JRO89_XS09G0242000</name>
</gene>
<keyword evidence="2 3" id="KW-0732">Signal</keyword>
<evidence type="ECO:0008006" key="6">
    <source>
        <dbReference type="Google" id="ProtNLM"/>
    </source>
</evidence>
<dbReference type="PANTHER" id="PTHR45966">
    <property type="entry name" value="GDSL-LIKE LIPASE/ACYLHYDROLASE"/>
    <property type="match status" value="1"/>
</dbReference>
<accession>A0ABQ8HMW9</accession>
<dbReference type="InterPro" id="IPR044552">
    <property type="entry name" value="GLIP1-5/GLL25"/>
</dbReference>
<reference evidence="4 5" key="1">
    <citation type="submission" date="2021-02" db="EMBL/GenBank/DDBJ databases">
        <title>Plant Genome Project.</title>
        <authorList>
            <person name="Zhang R.-G."/>
        </authorList>
    </citation>
    <scope>NUCLEOTIDE SEQUENCE [LARGE SCALE GENOMIC DNA]</scope>
    <source>
        <tissue evidence="4">Leaves</tissue>
    </source>
</reference>
<dbReference type="InterPro" id="IPR001087">
    <property type="entry name" value="GDSL"/>
</dbReference>
<feature type="chain" id="PRO_5046420801" description="GDSL esterase/lipase" evidence="3">
    <location>
        <begin position="29"/>
        <end position="409"/>
    </location>
</feature>
<dbReference type="CDD" id="cd01837">
    <property type="entry name" value="SGNH_plant_lipase_like"/>
    <property type="match status" value="1"/>
</dbReference>
<dbReference type="EMBL" id="JAFEMO010000009">
    <property type="protein sequence ID" value="KAH7565666.1"/>
    <property type="molecule type" value="Genomic_DNA"/>
</dbReference>
<comment type="caution">
    <text evidence="4">The sequence shown here is derived from an EMBL/GenBank/DDBJ whole genome shotgun (WGS) entry which is preliminary data.</text>
</comment>
<protein>
    <recommendedName>
        <fullName evidence="6">GDSL esterase/lipase</fullName>
    </recommendedName>
</protein>
<dbReference type="Proteomes" id="UP000827721">
    <property type="component" value="Unassembled WGS sequence"/>
</dbReference>
<comment type="similarity">
    <text evidence="1">Belongs to the 'GDSL' lipolytic enzyme family.</text>
</comment>
<dbReference type="Pfam" id="PF00657">
    <property type="entry name" value="Lipase_GDSL"/>
    <property type="match status" value="1"/>
</dbReference>
<organism evidence="4 5">
    <name type="scientific">Xanthoceras sorbifolium</name>
    <dbReference type="NCBI Taxonomy" id="99658"/>
    <lineage>
        <taxon>Eukaryota</taxon>
        <taxon>Viridiplantae</taxon>
        <taxon>Streptophyta</taxon>
        <taxon>Embryophyta</taxon>
        <taxon>Tracheophyta</taxon>
        <taxon>Spermatophyta</taxon>
        <taxon>Magnoliopsida</taxon>
        <taxon>eudicotyledons</taxon>
        <taxon>Gunneridae</taxon>
        <taxon>Pentapetalae</taxon>
        <taxon>rosids</taxon>
        <taxon>malvids</taxon>
        <taxon>Sapindales</taxon>
        <taxon>Sapindaceae</taxon>
        <taxon>Xanthoceroideae</taxon>
        <taxon>Xanthoceras</taxon>
    </lineage>
</organism>
<keyword evidence="5" id="KW-1185">Reference proteome</keyword>
<evidence type="ECO:0000256" key="3">
    <source>
        <dbReference type="SAM" id="SignalP"/>
    </source>
</evidence>
<dbReference type="PANTHER" id="PTHR45966:SF12">
    <property type="entry name" value="GDSL ESTERASE_LIPASE 1-LIKE ISOFORM X2"/>
    <property type="match status" value="1"/>
</dbReference>
<evidence type="ECO:0000256" key="1">
    <source>
        <dbReference type="ARBA" id="ARBA00008668"/>
    </source>
</evidence>
<evidence type="ECO:0000313" key="4">
    <source>
        <dbReference type="EMBL" id="KAH7565666.1"/>
    </source>
</evidence>
<evidence type="ECO:0000313" key="5">
    <source>
        <dbReference type="Proteomes" id="UP000827721"/>
    </source>
</evidence>
<name>A0ABQ8HMW9_9ROSI</name>
<dbReference type="SUPFAM" id="SSF52266">
    <property type="entry name" value="SGNH hydrolase"/>
    <property type="match status" value="1"/>
</dbReference>
<dbReference type="InterPro" id="IPR036514">
    <property type="entry name" value="SGNH_hydro_sf"/>
</dbReference>
<dbReference type="InterPro" id="IPR035669">
    <property type="entry name" value="SGNH_plant_lipase-like"/>
</dbReference>
<feature type="signal peptide" evidence="3">
    <location>
        <begin position="1"/>
        <end position="28"/>
    </location>
</feature>